<dbReference type="EMBL" id="LBWK01000001">
    <property type="protein sequence ID" value="KKR06173.1"/>
    <property type="molecule type" value="Genomic_DNA"/>
</dbReference>
<dbReference type="Proteomes" id="UP000034799">
    <property type="component" value="Unassembled WGS sequence"/>
</dbReference>
<evidence type="ECO:0000313" key="2">
    <source>
        <dbReference type="Proteomes" id="UP000034799"/>
    </source>
</evidence>
<sequence>MNISTKMNPELRLLKSEIIRLCSYPRFIHHQWFVKYHLEIVERIVNEACQFYPKADQELLQGLIWMHDYAKIVDFEKKDDFTVFEKAIPMLTSFGFTTDYISRQMKALSQIENKLKEDINKAPLEVKILSSADGASHFFGPFFEIYFAENSSLPIEELMLSNLKKIDKDVTRKIVIPEIMKAVQTRIKFLKEQNGILPKRYLS</sequence>
<dbReference type="AlphaFoldDB" id="A0A0G0MSQ6"/>
<organism evidence="1 2">
    <name type="scientific">candidate division WS6 bacterium GW2011_GWF2_39_15</name>
    <dbReference type="NCBI Taxonomy" id="1619100"/>
    <lineage>
        <taxon>Bacteria</taxon>
        <taxon>Candidatus Dojkabacteria</taxon>
    </lineage>
</organism>
<proteinExistence type="predicted"/>
<protein>
    <recommendedName>
        <fullName evidence="3">HD domain-containing protein</fullName>
    </recommendedName>
</protein>
<evidence type="ECO:0000313" key="1">
    <source>
        <dbReference type="EMBL" id="KKR06173.1"/>
    </source>
</evidence>
<reference evidence="1 2" key="1">
    <citation type="journal article" date="2015" name="Nature">
        <title>rRNA introns, odd ribosomes, and small enigmatic genomes across a large radiation of phyla.</title>
        <authorList>
            <person name="Brown C.T."/>
            <person name="Hug L.A."/>
            <person name="Thomas B.C."/>
            <person name="Sharon I."/>
            <person name="Castelle C.J."/>
            <person name="Singh A."/>
            <person name="Wilkins M.J."/>
            <person name="Williams K.H."/>
            <person name="Banfield J.F."/>
        </authorList>
    </citation>
    <scope>NUCLEOTIDE SEQUENCE [LARGE SCALE GENOMIC DNA]</scope>
</reference>
<evidence type="ECO:0008006" key="3">
    <source>
        <dbReference type="Google" id="ProtNLM"/>
    </source>
</evidence>
<dbReference type="SUPFAM" id="SSF109604">
    <property type="entry name" value="HD-domain/PDEase-like"/>
    <property type="match status" value="1"/>
</dbReference>
<name>A0A0G0MSQ6_9BACT</name>
<comment type="caution">
    <text evidence="1">The sequence shown here is derived from an EMBL/GenBank/DDBJ whole genome shotgun (WGS) entry which is preliminary data.</text>
</comment>
<dbReference type="STRING" id="1619100.UT34_C0001G0213"/>
<gene>
    <name evidence="1" type="ORF">UT34_C0001G0213</name>
</gene>
<accession>A0A0G0MSQ6</accession>
<dbReference type="Gene3D" id="1.10.3210.10">
    <property type="entry name" value="Hypothetical protein af1432"/>
    <property type="match status" value="1"/>
</dbReference>